<gene>
    <name evidence="2" type="ORF">EV699_103210</name>
</gene>
<dbReference type="RefSeq" id="WP_132538961.1">
    <property type="nucleotide sequence ID" value="NZ_SLWY01000003.1"/>
</dbReference>
<dbReference type="PANTHER" id="PTHR48228">
    <property type="entry name" value="SUCCINYL-COA--D-CITRAMALATE COA-TRANSFERASE"/>
    <property type="match status" value="1"/>
</dbReference>
<evidence type="ECO:0000256" key="1">
    <source>
        <dbReference type="ARBA" id="ARBA00022679"/>
    </source>
</evidence>
<evidence type="ECO:0000313" key="3">
    <source>
        <dbReference type="Proteomes" id="UP000295765"/>
    </source>
</evidence>
<dbReference type="OrthoDB" id="9058532at2"/>
<dbReference type="PANTHER" id="PTHR48228:SF6">
    <property type="entry name" value="L-CARNITINE COA-TRANSFERASE"/>
    <property type="match status" value="1"/>
</dbReference>
<reference evidence="2 3" key="1">
    <citation type="submission" date="2019-03" db="EMBL/GenBank/DDBJ databases">
        <title>Genomic Encyclopedia of Type Strains, Phase IV (KMG-IV): sequencing the most valuable type-strain genomes for metagenomic binning, comparative biology and taxonomic classification.</title>
        <authorList>
            <person name="Goeker M."/>
        </authorList>
    </citation>
    <scope>NUCLEOTIDE SEQUENCE [LARGE SCALE GENOMIC DNA]</scope>
    <source>
        <strain evidence="2 3">DSM 25287</strain>
    </source>
</reference>
<dbReference type="EMBL" id="SLWY01000003">
    <property type="protein sequence ID" value="TCO83160.1"/>
    <property type="molecule type" value="Genomic_DNA"/>
</dbReference>
<accession>A0A4R2L8Y4</accession>
<dbReference type="SUPFAM" id="SSF89796">
    <property type="entry name" value="CoA-transferase family III (CaiB/BaiF)"/>
    <property type="match status" value="1"/>
</dbReference>
<dbReference type="Pfam" id="PF02515">
    <property type="entry name" value="CoA_transf_3"/>
    <property type="match status" value="1"/>
</dbReference>
<name>A0A4R2L8Y4_9GAMM</name>
<dbReference type="InterPro" id="IPR023606">
    <property type="entry name" value="CoA-Trfase_III_dom_1_sf"/>
</dbReference>
<dbReference type="GO" id="GO:0016740">
    <property type="term" value="F:transferase activity"/>
    <property type="evidence" value="ECO:0007669"/>
    <property type="project" value="UniProtKB-KW"/>
</dbReference>
<dbReference type="Gene3D" id="3.40.50.10540">
    <property type="entry name" value="Crotonobetainyl-coa:carnitine coa-transferase, domain 1"/>
    <property type="match status" value="1"/>
</dbReference>
<protein>
    <submittedName>
        <fullName evidence="2">Crotonobetainyl-CoA:carnitine CoA-transferase CaiB-like acyl-CoA transferase</fullName>
    </submittedName>
</protein>
<proteinExistence type="predicted"/>
<keyword evidence="3" id="KW-1185">Reference proteome</keyword>
<dbReference type="Proteomes" id="UP000295765">
    <property type="component" value="Unassembled WGS sequence"/>
</dbReference>
<sequence>MTAAPRPLEGLRVLELGQLLAGPFAGTLLGYFGAEVIKIEPPGGDPIRQWRVLRDGTSLWWRSLGRNKRSVRLDLRTAAGRDLARRLAARCDVLIENFKPGTLERWGLGPEVLKADNPGLVIARISGYGQTGPAADKAGYASVCEGYGGLRYVNGVPGERPVRPNLSLGDTLAGLHAAFGVLLALQARGKTGQGQVVDVALFEAVYNLLEGVVPEYDGAGVVREPSGSTVTGIVPTNTYRCRDGKFVIIGGNGDSIYKRLMHAAARPDLAEDPRLATNPGRVTHEAEIDAALSAWTATLTLTEVLAALDAAQVPAGPIYSVADMFADPHYHARGLFERVEIDGAPLSIPALLPKLAATPGATTWPGGAVGSHTEQVLGDWLGLDAAALDALRADGVI</sequence>
<dbReference type="Gene3D" id="3.30.1540.10">
    <property type="entry name" value="formyl-coa transferase, domain 3"/>
    <property type="match status" value="1"/>
</dbReference>
<keyword evidence="1 2" id="KW-0808">Transferase</keyword>
<comment type="caution">
    <text evidence="2">The sequence shown here is derived from an EMBL/GenBank/DDBJ whole genome shotgun (WGS) entry which is preliminary data.</text>
</comment>
<evidence type="ECO:0000313" key="2">
    <source>
        <dbReference type="EMBL" id="TCO83160.1"/>
    </source>
</evidence>
<organism evidence="2 3">
    <name type="scientific">Plasticicumulans lactativorans</name>
    <dbReference type="NCBI Taxonomy" id="1133106"/>
    <lineage>
        <taxon>Bacteria</taxon>
        <taxon>Pseudomonadati</taxon>
        <taxon>Pseudomonadota</taxon>
        <taxon>Gammaproteobacteria</taxon>
        <taxon>Candidatus Competibacteraceae</taxon>
        <taxon>Plasticicumulans</taxon>
    </lineage>
</organism>
<dbReference type="AlphaFoldDB" id="A0A4R2L8Y4"/>
<dbReference type="InterPro" id="IPR050509">
    <property type="entry name" value="CoA-transferase_III"/>
</dbReference>
<dbReference type="InterPro" id="IPR003673">
    <property type="entry name" value="CoA-Trfase_fam_III"/>
</dbReference>
<dbReference type="InterPro" id="IPR044855">
    <property type="entry name" value="CoA-Trfase_III_dom3_sf"/>
</dbReference>